<sequence>MYRKPIPYLAAAMLAMGSGAASADCAGTIEVMEEALDEAALASISDSTGGQGVAAAREARAMTDTEAPGDDAPIEGEDTAEADDQAAGHGAPAEAGDRVQRLRAALDEARAQDEAACRATLVTAIREAVSPELEPAAP</sequence>
<evidence type="ECO:0000256" key="1">
    <source>
        <dbReference type="SAM" id="MobiDB-lite"/>
    </source>
</evidence>
<accession>A0A1G5HS22</accession>
<dbReference type="OrthoDB" id="7776654at2"/>
<dbReference type="RefSeq" id="WP_090744187.1">
    <property type="nucleotide sequence ID" value="NZ_FMVT01000007.1"/>
</dbReference>
<name>A0A1G5HS22_9RHOB</name>
<protein>
    <recommendedName>
        <fullName evidence="5">HdeA/HdeB family protein</fullName>
    </recommendedName>
</protein>
<dbReference type="STRING" id="336292.SAMN05660710_02271"/>
<feature type="signal peptide" evidence="2">
    <location>
        <begin position="1"/>
        <end position="23"/>
    </location>
</feature>
<dbReference type="EMBL" id="FMVT01000007">
    <property type="protein sequence ID" value="SCY66553.1"/>
    <property type="molecule type" value="Genomic_DNA"/>
</dbReference>
<evidence type="ECO:0000313" key="4">
    <source>
        <dbReference type="Proteomes" id="UP000199502"/>
    </source>
</evidence>
<evidence type="ECO:0008006" key="5">
    <source>
        <dbReference type="Google" id="ProtNLM"/>
    </source>
</evidence>
<evidence type="ECO:0000256" key="2">
    <source>
        <dbReference type="SAM" id="SignalP"/>
    </source>
</evidence>
<keyword evidence="2" id="KW-0732">Signal</keyword>
<feature type="compositionally biased region" description="Acidic residues" evidence="1">
    <location>
        <begin position="67"/>
        <end position="84"/>
    </location>
</feature>
<proteinExistence type="predicted"/>
<gene>
    <name evidence="3" type="ORF">SAMN05660710_02271</name>
</gene>
<organism evidence="3 4">
    <name type="scientific">Paracoccus tibetensis</name>
    <dbReference type="NCBI Taxonomy" id="336292"/>
    <lineage>
        <taxon>Bacteria</taxon>
        <taxon>Pseudomonadati</taxon>
        <taxon>Pseudomonadota</taxon>
        <taxon>Alphaproteobacteria</taxon>
        <taxon>Rhodobacterales</taxon>
        <taxon>Paracoccaceae</taxon>
        <taxon>Paracoccus</taxon>
    </lineage>
</organism>
<dbReference type="Proteomes" id="UP000199502">
    <property type="component" value="Unassembled WGS sequence"/>
</dbReference>
<dbReference type="AlphaFoldDB" id="A0A1G5HS22"/>
<feature type="region of interest" description="Disordered" evidence="1">
    <location>
        <begin position="46"/>
        <end position="97"/>
    </location>
</feature>
<feature type="chain" id="PRO_5011660267" description="HdeA/HdeB family protein" evidence="2">
    <location>
        <begin position="24"/>
        <end position="138"/>
    </location>
</feature>
<reference evidence="3 4" key="1">
    <citation type="submission" date="2016-10" db="EMBL/GenBank/DDBJ databases">
        <authorList>
            <person name="de Groot N.N."/>
        </authorList>
    </citation>
    <scope>NUCLEOTIDE SEQUENCE [LARGE SCALE GENOMIC DNA]</scope>
    <source>
        <strain evidence="3 4">CGMCC 1.8925</strain>
    </source>
</reference>
<keyword evidence="4" id="KW-1185">Reference proteome</keyword>
<evidence type="ECO:0000313" key="3">
    <source>
        <dbReference type="EMBL" id="SCY66553.1"/>
    </source>
</evidence>